<proteinExistence type="predicted"/>
<sequence>MAGYSGTPLVKKLGIKEHHRMLVINEPETYWDNLAPLPEGVEIYDKIPAGAIDFIHYFCLSAEKLKSEILELKSSLKKTGMLWISWPKKSSKVPTDLSDMIVRNTGLEAGLVDVKVCAVDSIWSGLKFVYRVSDR</sequence>
<dbReference type="Proteomes" id="UP000658258">
    <property type="component" value="Unassembled WGS sequence"/>
</dbReference>
<dbReference type="EMBL" id="BNAG01000002">
    <property type="protein sequence ID" value="GHE60065.1"/>
    <property type="molecule type" value="Genomic_DNA"/>
</dbReference>
<name>A0ABQ3I6U1_9BACT</name>
<keyword evidence="2" id="KW-1185">Reference proteome</keyword>
<dbReference type="RefSeq" id="WP_189629476.1">
    <property type="nucleotide sequence ID" value="NZ_BNAG01000002.1"/>
</dbReference>
<comment type="caution">
    <text evidence="1">The sequence shown here is derived from an EMBL/GenBank/DDBJ whole genome shotgun (WGS) entry which is preliminary data.</text>
</comment>
<reference evidence="2" key="1">
    <citation type="journal article" date="2019" name="Int. J. Syst. Evol. Microbiol.">
        <title>The Global Catalogue of Microorganisms (GCM) 10K type strain sequencing project: providing services to taxonomists for standard genome sequencing and annotation.</title>
        <authorList>
            <consortium name="The Broad Institute Genomics Platform"/>
            <consortium name="The Broad Institute Genome Sequencing Center for Infectious Disease"/>
            <person name="Wu L."/>
            <person name="Ma J."/>
        </authorList>
    </citation>
    <scope>NUCLEOTIDE SEQUENCE [LARGE SCALE GENOMIC DNA]</scope>
    <source>
        <strain evidence="2">CGMCC 1.15111</strain>
    </source>
</reference>
<gene>
    <name evidence="1" type="ORF">GCM10011340_13560</name>
</gene>
<protein>
    <submittedName>
        <fullName evidence="1">DUF3052 domain-containing protein</fullName>
    </submittedName>
</protein>
<accession>A0ABQ3I6U1</accession>
<evidence type="ECO:0000313" key="1">
    <source>
        <dbReference type="EMBL" id="GHE60065.1"/>
    </source>
</evidence>
<evidence type="ECO:0000313" key="2">
    <source>
        <dbReference type="Proteomes" id="UP000658258"/>
    </source>
</evidence>
<organism evidence="1 2">
    <name type="scientific">Roseivirga thermotolerans</name>
    <dbReference type="NCBI Taxonomy" id="1758176"/>
    <lineage>
        <taxon>Bacteria</taxon>
        <taxon>Pseudomonadati</taxon>
        <taxon>Bacteroidota</taxon>
        <taxon>Cytophagia</taxon>
        <taxon>Cytophagales</taxon>
        <taxon>Roseivirgaceae</taxon>
        <taxon>Roseivirga</taxon>
    </lineage>
</organism>